<gene>
    <name evidence="6" type="ORF">SAMN02927935_03277</name>
</gene>
<dbReference type="EMBL" id="FMUT01000009">
    <property type="protein sequence ID" value="SCY98318.1"/>
    <property type="molecule type" value="Genomic_DNA"/>
</dbReference>
<dbReference type="InterPro" id="IPR011010">
    <property type="entry name" value="DNA_brk_join_enz"/>
</dbReference>
<organism evidence="6 7">
    <name type="scientific">Serratia nematodiphila</name>
    <dbReference type="NCBI Taxonomy" id="458197"/>
    <lineage>
        <taxon>Bacteria</taxon>
        <taxon>Pseudomonadati</taxon>
        <taxon>Pseudomonadota</taxon>
        <taxon>Gammaproteobacteria</taxon>
        <taxon>Enterobacterales</taxon>
        <taxon>Yersiniaceae</taxon>
        <taxon>Serratia</taxon>
    </lineage>
</organism>
<dbReference type="PROSITE" id="PS51900">
    <property type="entry name" value="CB"/>
    <property type="match status" value="1"/>
</dbReference>
<keyword evidence="3 4" id="KW-0238">DNA-binding</keyword>
<dbReference type="InterPro" id="IPR053876">
    <property type="entry name" value="Phage_int_M"/>
</dbReference>
<comment type="similarity">
    <text evidence="1">Belongs to the 'phage' integrase family.</text>
</comment>
<dbReference type="InterPro" id="IPR044068">
    <property type="entry name" value="CB"/>
</dbReference>
<evidence type="ECO:0000256" key="1">
    <source>
        <dbReference type="ARBA" id="ARBA00008857"/>
    </source>
</evidence>
<dbReference type="Pfam" id="PF00589">
    <property type="entry name" value="Phage_integrase"/>
    <property type="match status" value="1"/>
</dbReference>
<dbReference type="Proteomes" id="UP000183031">
    <property type="component" value="Unassembled WGS sequence"/>
</dbReference>
<proteinExistence type="inferred from homology"/>
<keyword evidence="2" id="KW-0229">DNA integration</keyword>
<dbReference type="Pfam" id="PF13356">
    <property type="entry name" value="Arm-DNA-bind_3"/>
    <property type="match status" value="1"/>
</dbReference>
<dbReference type="PANTHER" id="PTHR30629">
    <property type="entry name" value="PROPHAGE INTEGRASE"/>
    <property type="match status" value="1"/>
</dbReference>
<comment type="caution">
    <text evidence="6">The sequence shown here is derived from an EMBL/GenBank/DDBJ whole genome shotgun (WGS) entry which is preliminary data.</text>
</comment>
<dbReference type="Pfam" id="PF22022">
    <property type="entry name" value="Phage_int_M"/>
    <property type="match status" value="1"/>
</dbReference>
<sequence>MARTTRPLTNTEVQKTRALEKDLTLHDGDGLFLLVKANGKKQWRFRYQRPATKQRTMMGLGPYPALSLADARAIRADYLSMLAKGVDPQTKAEQAAEQHQIALDSIFSTVAANWFALKRTSVTEDYAKDIWRSLDKDIFPSIGGTPVQEIKARTLIEALEPIKARGALETVRRLIQRINEILIFAVNTGLIDANPASGIGMAFERPKKQNMPTLRPEELPKLMRSLIMSNLSVSTRCLIEWQLLTLVRPSEASGARWVEIDLDSKLWTIAAVTAIAVQRPFLRRWQGVLIDRLRLYRLAQDFIDAFHRLECARTGKALTLVIRLFRPLRDIATGASIGRMSAQRAAHHDLAPFCCKR</sequence>
<evidence type="ECO:0000313" key="7">
    <source>
        <dbReference type="Proteomes" id="UP000183031"/>
    </source>
</evidence>
<reference evidence="6 7" key="1">
    <citation type="submission" date="2016-10" db="EMBL/GenBank/DDBJ databases">
        <authorList>
            <person name="Varghese N."/>
            <person name="Submissions S."/>
        </authorList>
    </citation>
    <scope>NUCLEOTIDE SEQUENCE [LARGE SCALE GENOMIC DNA]</scope>
    <source>
        <strain evidence="6 7">CGMCC 1.6853</strain>
    </source>
</reference>
<feature type="domain" description="Core-binding (CB)" evidence="5">
    <location>
        <begin position="105"/>
        <end position="186"/>
    </location>
</feature>
<dbReference type="InterPro" id="IPR050808">
    <property type="entry name" value="Phage_Integrase"/>
</dbReference>
<dbReference type="SUPFAM" id="SSF56349">
    <property type="entry name" value="DNA breaking-rejoining enzymes"/>
    <property type="match status" value="1"/>
</dbReference>
<dbReference type="InterPro" id="IPR002104">
    <property type="entry name" value="Integrase_catalytic"/>
</dbReference>
<dbReference type="InterPro" id="IPR010998">
    <property type="entry name" value="Integrase_recombinase_N"/>
</dbReference>
<dbReference type="Gene3D" id="3.30.160.390">
    <property type="entry name" value="Integrase, DNA-binding domain"/>
    <property type="match status" value="1"/>
</dbReference>
<name>A0A1G5KE23_9GAMM</name>
<evidence type="ECO:0000313" key="6">
    <source>
        <dbReference type="EMBL" id="SCY98318.1"/>
    </source>
</evidence>
<dbReference type="Gene3D" id="1.10.150.130">
    <property type="match status" value="1"/>
</dbReference>
<accession>A0A1G5KE23</accession>
<evidence type="ECO:0000256" key="3">
    <source>
        <dbReference type="ARBA" id="ARBA00023125"/>
    </source>
</evidence>
<evidence type="ECO:0000256" key="2">
    <source>
        <dbReference type="ARBA" id="ARBA00022908"/>
    </source>
</evidence>
<evidence type="ECO:0000256" key="4">
    <source>
        <dbReference type="PROSITE-ProRule" id="PRU01248"/>
    </source>
</evidence>
<evidence type="ECO:0000259" key="5">
    <source>
        <dbReference type="PROSITE" id="PS51900"/>
    </source>
</evidence>
<dbReference type="InterPro" id="IPR038488">
    <property type="entry name" value="Integrase_DNA-bd_sf"/>
</dbReference>
<dbReference type="InterPro" id="IPR025166">
    <property type="entry name" value="Integrase_DNA_bind_dom"/>
</dbReference>
<keyword evidence="7" id="KW-1185">Reference proteome</keyword>
<protein>
    <submittedName>
        <fullName evidence="6">Phage integrase family protein</fullName>
    </submittedName>
</protein>
<dbReference type="PANTHER" id="PTHR30629:SF6">
    <property type="entry name" value="PROPHAGE INTEGRASE INTA-RELATED"/>
    <property type="match status" value="1"/>
</dbReference>